<name>G1C9H9_9VIRU</name>
<dbReference type="Proteomes" id="UP000279190">
    <property type="component" value="Segment"/>
</dbReference>
<evidence type="ECO:0000313" key="1">
    <source>
        <dbReference type="EMBL" id="AEM05812.1"/>
    </source>
</evidence>
<accession>G1C9H9</accession>
<dbReference type="Proteomes" id="UP000275197">
    <property type="component" value="Segment"/>
</dbReference>
<dbReference type="Gene3D" id="3.40.1310.20">
    <property type="match status" value="1"/>
</dbReference>
<evidence type="ECO:0000313" key="2">
    <source>
        <dbReference type="EMBL" id="AEM05814.1"/>
    </source>
</evidence>
<organism evidence="1 4">
    <name type="scientific">Rodent stool-associated circular genome virus</name>
    <dbReference type="NCBI Taxonomy" id="1074214"/>
    <lineage>
        <taxon>Viruses</taxon>
        <taxon>Monodnaviria</taxon>
        <taxon>Shotokuvirae</taxon>
        <taxon>Cressdnaviricota</taxon>
        <taxon>Arfiviricetes</taxon>
        <taxon>Cirlivirales</taxon>
        <taxon>Vilyaviridae</taxon>
        <taxon>Glamdringvirus</taxon>
    </lineage>
</organism>
<evidence type="ECO:0000313" key="3">
    <source>
        <dbReference type="Proteomes" id="UP000275197"/>
    </source>
</evidence>
<proteinExistence type="predicted"/>
<dbReference type="EMBL" id="JF755416">
    <property type="protein sequence ID" value="AEM05812.1"/>
    <property type="molecule type" value="Genomic_DNA"/>
</dbReference>
<dbReference type="SUPFAM" id="SSF55464">
    <property type="entry name" value="Origin of replication-binding domain, RBD-like"/>
    <property type="match status" value="1"/>
</dbReference>
<protein>
    <submittedName>
        <fullName evidence="1">REP 1</fullName>
    </submittedName>
</protein>
<evidence type="ECO:0000313" key="4">
    <source>
        <dbReference type="Proteomes" id="UP000279190"/>
    </source>
</evidence>
<reference evidence="1" key="2">
    <citation type="submission" date="2011-03" db="EMBL/GenBank/DDBJ databases">
        <authorList>
            <person name="Phan T."/>
            <person name="Delwart E."/>
        </authorList>
    </citation>
    <scope>NUCLEOTIDE SEQUENCE</scope>
    <source>
        <strain evidence="1">RodSCV_V-86</strain>
        <strain evidence="2">RodSCV_V-91</strain>
    </source>
</reference>
<reference evidence="3 4" key="1">
    <citation type="journal article" date="2011" name="PLoS Pathog.">
        <title>The fecal viral flora of wild rodents.</title>
        <authorList>
            <person name="Phan T.G."/>
            <person name="Kapusinszky B."/>
            <person name="Wang C."/>
            <person name="Rose R.K."/>
            <person name="Lipton H.L."/>
            <person name="Delwart E.L."/>
        </authorList>
    </citation>
    <scope>NUCLEOTIDE SEQUENCE [LARGE SCALE GENOMIC DNA]</scope>
    <source>
        <strain evidence="1 4">RodSCV_V-86</strain>
        <strain evidence="2 3">RodSCV_V-91</strain>
    </source>
</reference>
<sequence length="193" mass="22208">MSVRSPRLSRRGSLALGVVTWNTVRQSGGATSRIRLPLGSAFSRSIRFKHEIACNLKFKWNKYFTISRFRMSEVTMWHRKKGPAKQENKGSKFFLTINYVEAGIETLKSDFQKIRDYMDVACTPNGAIEAVQFWEERGHETGNPHMHGIIMFKRSHRCRCPTVANLLVDTLGIQVRPHIEPLKDLRGAVKYRD</sequence>
<dbReference type="EMBL" id="JF755417">
    <property type="protein sequence ID" value="AEM05814.1"/>
    <property type="molecule type" value="Genomic_DNA"/>
</dbReference>